<dbReference type="InterPro" id="IPR028933">
    <property type="entry name" value="Lebercilin_dom"/>
</dbReference>
<dbReference type="AlphaFoldDB" id="A0A814BC28"/>
<organism evidence="6 7">
    <name type="scientific">Rotaria sordida</name>
    <dbReference type="NCBI Taxonomy" id="392033"/>
    <lineage>
        <taxon>Eukaryota</taxon>
        <taxon>Metazoa</taxon>
        <taxon>Spiralia</taxon>
        <taxon>Gnathifera</taxon>
        <taxon>Rotifera</taxon>
        <taxon>Eurotatoria</taxon>
        <taxon>Bdelloidea</taxon>
        <taxon>Philodinida</taxon>
        <taxon>Philodinidae</taxon>
        <taxon>Rotaria</taxon>
    </lineage>
</organism>
<dbReference type="OrthoDB" id="2123794at2759"/>
<comment type="similarity">
    <text evidence="1">Belongs to the LCA5 family.</text>
</comment>
<feature type="compositionally biased region" description="Polar residues" evidence="4">
    <location>
        <begin position="54"/>
        <end position="80"/>
    </location>
</feature>
<reference evidence="6" key="1">
    <citation type="submission" date="2021-02" db="EMBL/GenBank/DDBJ databases">
        <authorList>
            <person name="Nowell W R."/>
        </authorList>
    </citation>
    <scope>NUCLEOTIDE SEQUENCE</scope>
</reference>
<feature type="coiled-coil region" evidence="3">
    <location>
        <begin position="173"/>
        <end position="215"/>
    </location>
</feature>
<dbReference type="GO" id="GO:0042073">
    <property type="term" value="P:intraciliary transport"/>
    <property type="evidence" value="ECO:0007669"/>
    <property type="project" value="TreeGrafter"/>
</dbReference>
<dbReference type="Pfam" id="PF15619">
    <property type="entry name" value="Lebercilin"/>
    <property type="match status" value="1"/>
</dbReference>
<dbReference type="Proteomes" id="UP000663882">
    <property type="component" value="Unassembled WGS sequence"/>
</dbReference>
<feature type="region of interest" description="Disordered" evidence="4">
    <location>
        <begin position="122"/>
        <end position="143"/>
    </location>
</feature>
<evidence type="ECO:0000256" key="4">
    <source>
        <dbReference type="SAM" id="MobiDB-lite"/>
    </source>
</evidence>
<evidence type="ECO:0000256" key="1">
    <source>
        <dbReference type="ARBA" id="ARBA00010229"/>
    </source>
</evidence>
<accession>A0A814BC28</accession>
<feature type="region of interest" description="Disordered" evidence="4">
    <location>
        <begin position="423"/>
        <end position="525"/>
    </location>
</feature>
<evidence type="ECO:0000259" key="5">
    <source>
        <dbReference type="Pfam" id="PF15619"/>
    </source>
</evidence>
<dbReference type="InterPro" id="IPR026188">
    <property type="entry name" value="Lebercilin-like"/>
</dbReference>
<proteinExistence type="inferred from homology"/>
<name>A0A814BC28_9BILA</name>
<gene>
    <name evidence="6" type="ORF">RFH988_LOCUS10289</name>
</gene>
<sequence>MSSRKGSVDSFGEFFSETKTDNNDKKQNKDDIPPSSAVANLIRTQPIIHHPRTASDTISNMNSENIPSTKNVNKVSTSLSHKSKRIDSPRSKANESDFNNNKEYENVDTNIDNNKKHMLLSSSSQKQHSPETTHHINNSKLKTSYTITNHNLRRKEKYLPYIRPSKRQKRITKRYIKDNKNEIEQRLMSAQNNRLKQLQSCINELHQQLEEERIENRTLLLIQKREEKDLKKYSDQIDDIRLVTQDYTHEIEQVKEEINNERETKFKLEQEIERRDHILYDQTKRMRFFQKLLQEKNLDEIDELRERLNDANRKLEKYQEKTSNKEKQIENLEKDYRHEINHELLKQRDLKHEIENHSKKYTDLLLKYEDKTRQIDTMHIYIQRGGRRPSHSSSKLTKSYSLQSLQDTSPRFREKILEYDKKRREEQKQEQKLKPKLKPLVLPNNHPPPKRERKKYIPKLDQKPQTKKPLSILSHIKHDEKSPTIANEQEKSQVRRLSTPNSINEEKSELDDETISDFIHLKPPSAPTRTIRQREQNLSQNPIHKRSLTPISPPFESKFNSLETNENTTMSNLFKHIESLPLIKPSVKHELNDKWTNINDINQKEESTKEDLLSKLLFDEEQEKKSTTTTTQISPPSSQPASLIMFEPTSSSKNNHEKKPSTRMTPTNVYDFNQAKLI</sequence>
<dbReference type="PANTHER" id="PTHR16650:SF6">
    <property type="entry name" value="GH21622P"/>
    <property type="match status" value="1"/>
</dbReference>
<comment type="caution">
    <text evidence="6">The sequence shown here is derived from an EMBL/GenBank/DDBJ whole genome shotgun (WGS) entry which is preliminary data.</text>
</comment>
<dbReference type="EMBL" id="CAJNOO010000382">
    <property type="protein sequence ID" value="CAF0926415.1"/>
    <property type="molecule type" value="Genomic_DNA"/>
</dbReference>
<protein>
    <recommendedName>
        <fullName evidence="5">Lebercilin domain-containing protein</fullName>
    </recommendedName>
</protein>
<evidence type="ECO:0000313" key="7">
    <source>
        <dbReference type="Proteomes" id="UP000663882"/>
    </source>
</evidence>
<dbReference type="PANTHER" id="PTHR16650">
    <property type="entry name" value="C21ORF13-RELATED"/>
    <property type="match status" value="1"/>
</dbReference>
<feature type="compositionally biased region" description="Polar residues" evidence="4">
    <location>
        <begin position="662"/>
        <end position="671"/>
    </location>
</feature>
<evidence type="ECO:0000256" key="3">
    <source>
        <dbReference type="SAM" id="Coils"/>
    </source>
</evidence>
<feature type="compositionally biased region" description="Basic and acidic residues" evidence="4">
    <location>
        <begin position="476"/>
        <end position="493"/>
    </location>
</feature>
<feature type="region of interest" description="Disordered" evidence="4">
    <location>
        <begin position="382"/>
        <end position="407"/>
    </location>
</feature>
<feature type="compositionally biased region" description="Low complexity" evidence="4">
    <location>
        <begin position="391"/>
        <end position="406"/>
    </location>
</feature>
<feature type="domain" description="Lebercilin" evidence="5">
    <location>
        <begin position="184"/>
        <end position="374"/>
    </location>
</feature>
<feature type="compositionally biased region" description="Low complexity" evidence="4">
    <location>
        <begin position="627"/>
        <end position="642"/>
    </location>
</feature>
<feature type="region of interest" description="Disordered" evidence="4">
    <location>
        <begin position="1"/>
        <end position="107"/>
    </location>
</feature>
<keyword evidence="2 3" id="KW-0175">Coiled coil</keyword>
<feature type="coiled-coil region" evidence="3">
    <location>
        <begin position="244"/>
        <end position="335"/>
    </location>
</feature>
<feature type="region of interest" description="Disordered" evidence="4">
    <location>
        <begin position="622"/>
        <end position="672"/>
    </location>
</feature>
<dbReference type="GO" id="GO:0005930">
    <property type="term" value="C:axoneme"/>
    <property type="evidence" value="ECO:0007669"/>
    <property type="project" value="TreeGrafter"/>
</dbReference>
<evidence type="ECO:0000256" key="2">
    <source>
        <dbReference type="ARBA" id="ARBA00023054"/>
    </source>
</evidence>
<evidence type="ECO:0000313" key="6">
    <source>
        <dbReference type="EMBL" id="CAF0926415.1"/>
    </source>
</evidence>
<feature type="compositionally biased region" description="Basic and acidic residues" evidence="4">
    <location>
        <begin position="423"/>
        <end position="433"/>
    </location>
</feature>
<feature type="compositionally biased region" description="Basic and acidic residues" evidence="4">
    <location>
        <begin position="85"/>
        <end position="105"/>
    </location>
</feature>
<feature type="compositionally biased region" description="Basic and acidic residues" evidence="4">
    <location>
        <begin position="16"/>
        <end position="32"/>
    </location>
</feature>